<comment type="similarity">
    <text evidence="1">Belongs to the glycosyl hydrolase 79 family.</text>
</comment>
<evidence type="ECO:0000313" key="2">
    <source>
        <dbReference type="EMBL" id="AQK55757.1"/>
    </source>
</evidence>
<protein>
    <submittedName>
        <fullName evidence="2">Heparanase-like protein 3</fullName>
    </submittedName>
</protein>
<dbReference type="AlphaFoldDB" id="A0A1D6QBZ8"/>
<sequence length="266" mass="29698">MYDTGDARQPSCAPFAKNASAMFGFSQGCLPLRRWDELNAFFQRTGGAMELNYHERGFFHWLHREQRIRCTWMGARVRAGNELSGSGVGARVDADQYAADVIALKRIIDSTYHQSSSPAKPLVLAPGGFFDAAWFTELVGKTKPEQMDVITHHIYNLGPGVDDHLVQKILDPSYLDGEASTFSDLEGILRSAGSTHLVSLDAQQPNTRLVTDAFVFSFWYLDQLGMSSKYGTKSYCRQTLVGGNYGLLNTTTFEPNPDYYKWTSHA</sequence>
<dbReference type="EMBL" id="CM000780">
    <property type="protein sequence ID" value="AQK55762.1"/>
    <property type="molecule type" value="Genomic_DNA"/>
</dbReference>
<dbReference type="PANTHER" id="PTHR14363:SF17">
    <property type="entry name" value="HEPARANASE-LIKE PROTEIN 3"/>
    <property type="match status" value="1"/>
</dbReference>
<accession>A0A1D6QBZ8</accession>
<dbReference type="GO" id="GO:0016798">
    <property type="term" value="F:hydrolase activity, acting on glycosyl bonds"/>
    <property type="evidence" value="ECO:0007669"/>
    <property type="project" value="InterPro"/>
</dbReference>
<dbReference type="GO" id="GO:0016020">
    <property type="term" value="C:membrane"/>
    <property type="evidence" value="ECO:0007669"/>
    <property type="project" value="InterPro"/>
</dbReference>
<dbReference type="Gene3D" id="3.20.20.80">
    <property type="entry name" value="Glycosidases"/>
    <property type="match status" value="1"/>
</dbReference>
<evidence type="ECO:0000256" key="1">
    <source>
        <dbReference type="ARBA" id="ARBA00009800"/>
    </source>
</evidence>
<dbReference type="InParanoid" id="A0A1D6QBZ8"/>
<dbReference type="SUPFAM" id="SSF51445">
    <property type="entry name" value="(Trans)glycosidases"/>
    <property type="match status" value="1"/>
</dbReference>
<organism evidence="2">
    <name type="scientific">Zea mays</name>
    <name type="common">Maize</name>
    <dbReference type="NCBI Taxonomy" id="4577"/>
    <lineage>
        <taxon>Eukaryota</taxon>
        <taxon>Viridiplantae</taxon>
        <taxon>Streptophyta</taxon>
        <taxon>Embryophyta</taxon>
        <taxon>Tracheophyta</taxon>
        <taxon>Spermatophyta</taxon>
        <taxon>Magnoliopsida</taxon>
        <taxon>Liliopsida</taxon>
        <taxon>Poales</taxon>
        <taxon>Poaceae</taxon>
        <taxon>PACMAD clade</taxon>
        <taxon>Panicoideae</taxon>
        <taxon>Andropogonodae</taxon>
        <taxon>Andropogoneae</taxon>
        <taxon>Tripsacinae</taxon>
        <taxon>Zea</taxon>
    </lineage>
</organism>
<dbReference type="EMBL" id="CM000780">
    <property type="protein sequence ID" value="AQK55757.1"/>
    <property type="molecule type" value="Genomic_DNA"/>
</dbReference>
<gene>
    <name evidence="2" type="ORF">ZEAMMB73_Zm00001d052011</name>
</gene>
<name>A0A1D6QBZ8_MAIZE</name>
<dbReference type="PANTHER" id="PTHR14363">
    <property type="entry name" value="HEPARANASE-RELATED"/>
    <property type="match status" value="1"/>
</dbReference>
<proteinExistence type="inferred from homology"/>
<dbReference type="SMR" id="A0A1D6QBZ8"/>
<dbReference type="InterPro" id="IPR005199">
    <property type="entry name" value="Glyco_hydro_79"/>
</dbReference>
<dbReference type="Pfam" id="PF03662">
    <property type="entry name" value="Glyco_hydro_79n"/>
    <property type="match status" value="2"/>
</dbReference>
<reference evidence="2" key="1">
    <citation type="submission" date="2015-12" db="EMBL/GenBank/DDBJ databases">
        <title>Update maize B73 reference genome by single molecule sequencing technologies.</title>
        <authorList>
            <consortium name="Maize Genome Sequencing Project"/>
            <person name="Ware D."/>
        </authorList>
    </citation>
    <scope>NUCLEOTIDE SEQUENCE</scope>
    <source>
        <tissue evidence="2">Seedling</tissue>
    </source>
</reference>
<dbReference type="InterPro" id="IPR017853">
    <property type="entry name" value="GH"/>
</dbReference>